<dbReference type="GO" id="GO:0006189">
    <property type="term" value="P:'de novo' IMP biosynthetic process"/>
    <property type="evidence" value="ECO:0007669"/>
    <property type="project" value="InterPro"/>
</dbReference>
<dbReference type="GO" id="GO:0004642">
    <property type="term" value="F:phosphoribosylformylglycinamidine synthase activity"/>
    <property type="evidence" value="ECO:0007669"/>
    <property type="project" value="UniProtKB-EC"/>
</dbReference>
<keyword evidence="1" id="KW-0436">Ligase</keyword>
<dbReference type="InterPro" id="IPR036676">
    <property type="entry name" value="PurM-like_C_sf"/>
</dbReference>
<comment type="caution">
    <text evidence="1">The sequence shown here is derived from an EMBL/GenBank/DDBJ whole genome shotgun (WGS) entry which is preliminary data.</text>
</comment>
<dbReference type="PANTHER" id="PTHR43555">
    <property type="entry name" value="PHOSPHORIBOSYLFORMYLGLYCINAMIDINE SYNTHASE SUBUNIT PURL"/>
    <property type="match status" value="1"/>
</dbReference>
<dbReference type="Gene3D" id="3.90.650.10">
    <property type="entry name" value="PurM-like C-terminal domain"/>
    <property type="match status" value="1"/>
</dbReference>
<name>A0A645DVL0_9ZZZZ</name>
<reference evidence="1" key="1">
    <citation type="submission" date="2019-08" db="EMBL/GenBank/DDBJ databases">
        <authorList>
            <person name="Kucharzyk K."/>
            <person name="Murdoch R.W."/>
            <person name="Higgins S."/>
            <person name="Loffler F."/>
        </authorList>
    </citation>
    <scope>NUCLEOTIDE SEQUENCE</scope>
</reference>
<proteinExistence type="predicted"/>
<dbReference type="AlphaFoldDB" id="A0A645DVL0"/>
<dbReference type="SUPFAM" id="SSF56042">
    <property type="entry name" value="PurM C-terminal domain-like"/>
    <property type="match status" value="1"/>
</dbReference>
<protein>
    <submittedName>
        <fullName evidence="1">Phosphoribosylformylglycinamidine synthase subunit PurL</fullName>
        <ecNumber evidence="1">6.3.5.3</ecNumber>
    </submittedName>
</protein>
<sequence>MNAPLNGSQYLLRTTGKNQGRPLPFTPETEKDFRDRALKVAHEELAHSGRPLAGGGLAVALAKEAIMTGIGAAMKMSFPTRLDVFLFGEGTPRAIYAVPSNKVVQFRLIWNGFPFVELGRIGGNYLTLENIFDLPVPVLTEKWEGR</sequence>
<organism evidence="1">
    <name type="scientific">bioreactor metagenome</name>
    <dbReference type="NCBI Taxonomy" id="1076179"/>
    <lineage>
        <taxon>unclassified sequences</taxon>
        <taxon>metagenomes</taxon>
        <taxon>ecological metagenomes</taxon>
    </lineage>
</organism>
<dbReference type="PANTHER" id="PTHR43555:SF1">
    <property type="entry name" value="PHOSPHORIBOSYLFORMYLGLYCINAMIDINE SYNTHASE SUBUNIT PURL"/>
    <property type="match status" value="1"/>
</dbReference>
<dbReference type="EC" id="6.3.5.3" evidence="1"/>
<dbReference type="InterPro" id="IPR010074">
    <property type="entry name" value="PRibForGlyAmidine_synth_PurL"/>
</dbReference>
<gene>
    <name evidence="1" type="primary">purL_33</name>
    <name evidence="1" type="ORF">SDC9_139778</name>
</gene>
<dbReference type="EMBL" id="VSSQ01039552">
    <property type="protein sequence ID" value="MPM92643.1"/>
    <property type="molecule type" value="Genomic_DNA"/>
</dbReference>
<evidence type="ECO:0000313" key="1">
    <source>
        <dbReference type="EMBL" id="MPM92643.1"/>
    </source>
</evidence>
<accession>A0A645DVL0</accession>